<evidence type="ECO:0000313" key="1">
    <source>
        <dbReference type="EMBL" id="KAK7423384.1"/>
    </source>
</evidence>
<gene>
    <name evidence="1" type="ORF">QQZ08_009061</name>
</gene>
<dbReference type="InterPro" id="IPR036770">
    <property type="entry name" value="Ankyrin_rpt-contain_sf"/>
</dbReference>
<accession>A0ABR1HQE1</accession>
<dbReference type="Gene3D" id="1.25.40.20">
    <property type="entry name" value="Ankyrin repeat-containing domain"/>
    <property type="match status" value="1"/>
</dbReference>
<evidence type="ECO:0000313" key="2">
    <source>
        <dbReference type="Proteomes" id="UP001498421"/>
    </source>
</evidence>
<dbReference type="Proteomes" id="UP001498421">
    <property type="component" value="Unassembled WGS sequence"/>
</dbReference>
<sequence length="138" mass="15717">MGLVVNARNDEREAPVFAFLREATVYAKRLYDDRVTAAYIQLAKKQVTIESEHLIWQLFDNVGVDWTVANCKGETLLHVIVAATTWRYDKNPSQRVRRFEFLVEKGLNPTQENNEHHTPLGVAAALECDNISALFKAD</sequence>
<protein>
    <submittedName>
        <fullName evidence="1">Uncharacterized protein</fullName>
    </submittedName>
</protein>
<dbReference type="SUPFAM" id="SSF48403">
    <property type="entry name" value="Ankyrin repeat"/>
    <property type="match status" value="1"/>
</dbReference>
<organism evidence="1 2">
    <name type="scientific">Neonectria magnoliae</name>
    <dbReference type="NCBI Taxonomy" id="2732573"/>
    <lineage>
        <taxon>Eukaryota</taxon>
        <taxon>Fungi</taxon>
        <taxon>Dikarya</taxon>
        <taxon>Ascomycota</taxon>
        <taxon>Pezizomycotina</taxon>
        <taxon>Sordariomycetes</taxon>
        <taxon>Hypocreomycetidae</taxon>
        <taxon>Hypocreales</taxon>
        <taxon>Nectriaceae</taxon>
        <taxon>Neonectria</taxon>
    </lineage>
</organism>
<comment type="caution">
    <text evidence="1">The sequence shown here is derived from an EMBL/GenBank/DDBJ whole genome shotgun (WGS) entry which is preliminary data.</text>
</comment>
<dbReference type="EMBL" id="JAZAVK010000099">
    <property type="protein sequence ID" value="KAK7423384.1"/>
    <property type="molecule type" value="Genomic_DNA"/>
</dbReference>
<keyword evidence="2" id="KW-1185">Reference proteome</keyword>
<reference evidence="1 2" key="1">
    <citation type="journal article" date="2025" name="Microbiol. Resour. Announc.">
        <title>Draft genome sequences for Neonectria magnoliae and Neonectria punicea, canker pathogens of Liriodendron tulipifera and Acer saccharum in West Virginia.</title>
        <authorList>
            <person name="Petronek H.M."/>
            <person name="Kasson M.T."/>
            <person name="Metheny A.M."/>
            <person name="Stauder C.M."/>
            <person name="Lovett B."/>
            <person name="Lynch S.C."/>
            <person name="Garnas J.R."/>
            <person name="Kasson L.R."/>
            <person name="Stajich J.E."/>
        </authorList>
    </citation>
    <scope>NUCLEOTIDE SEQUENCE [LARGE SCALE GENOMIC DNA]</scope>
    <source>
        <strain evidence="1 2">NRRL 64651</strain>
    </source>
</reference>
<proteinExistence type="predicted"/>
<name>A0ABR1HQE1_9HYPO</name>